<organism evidence="4 5">
    <name type="scientific">Armillaria ostoyae</name>
    <name type="common">Armillaria root rot fungus</name>
    <dbReference type="NCBI Taxonomy" id="47428"/>
    <lineage>
        <taxon>Eukaryota</taxon>
        <taxon>Fungi</taxon>
        <taxon>Dikarya</taxon>
        <taxon>Basidiomycota</taxon>
        <taxon>Agaricomycotina</taxon>
        <taxon>Agaricomycetes</taxon>
        <taxon>Agaricomycetidae</taxon>
        <taxon>Agaricales</taxon>
        <taxon>Marasmiineae</taxon>
        <taxon>Physalacriaceae</taxon>
        <taxon>Armillaria</taxon>
    </lineage>
</organism>
<evidence type="ECO:0000256" key="2">
    <source>
        <dbReference type="SAM" id="MobiDB-lite"/>
    </source>
</evidence>
<feature type="region of interest" description="Disordered" evidence="2">
    <location>
        <begin position="1"/>
        <end position="35"/>
    </location>
</feature>
<dbReference type="OrthoDB" id="3068543at2759"/>
<evidence type="ECO:0000313" key="5">
    <source>
        <dbReference type="Proteomes" id="UP000219338"/>
    </source>
</evidence>
<dbReference type="GO" id="GO:0008270">
    <property type="term" value="F:zinc ion binding"/>
    <property type="evidence" value="ECO:0007669"/>
    <property type="project" value="UniProtKB-KW"/>
</dbReference>
<sequence>MTGHDMIWDLNQPSDNEGKGKKPDRGRPPIPNYRRPLFEWDDRFSVPRLPPSRGRPHPMPQPVGHADADAAYLGIKPILMQPPKSFKGAHNNIKRFIGDCITYFKAFAAYFLLDSQTVPFTASYFKGPAKEWWVYKRPEFWANDDDDPVNPAIEIVHERKMFEVCMGKNPALQFFYKLEKEAKLAGRRSDETERGTLIAAVRRGLPESYTTMIANIGRDIPQTYPEWKARILVMYDKQQKNYAFDQHLNHRDNCQPYKGTNTTATSNNKAGGMTSSSSAKPTSSAAPLGGRDSQGRWLSCPGTMFGGAGAPMDIGQMRAQGLCFRCHKKGHLTTSCLPTHSDIPASNFTTFNISRTTSTPVLESQNRYAALSVEECNDNDNDNSSASDTKAEQGAASPLTLRNRGANRYASSLCRETQSAKAFGKKSPTIMTPINTASFPRRTDGTWAKLKYTPCEVLLKDGQAALTRGSPITTASVEPRPDGALEKTTRNLTTTPTSARAVTRPRMGINRQPLTDSEGTGQTGNSTFAVQAPPITLPRSGPLIKGEDDPSIPPLNGQGRSSEGIPPRRALATGKEAASAQAVQRGHSVTLIEVPDQDDDTAFQIWLAKEQIPAMAKKEATSDEPAQSSAMGNERSSDPPTKSDPSRWYKPFEVDWTLCTVCEARNDNAAVPELTEELLSKLHQGGERAQEQLYEFHEPPRYLRRRQSSNRDLSLDVQLNPCTGKQTLVTKALIDSGCTSSSIN</sequence>
<name>A0A284S5J6_ARMOS</name>
<feature type="compositionally biased region" description="Low complexity" evidence="2">
    <location>
        <begin position="274"/>
        <end position="287"/>
    </location>
</feature>
<dbReference type="STRING" id="47428.A0A284S5J6"/>
<evidence type="ECO:0000313" key="4">
    <source>
        <dbReference type="EMBL" id="SJL16284.1"/>
    </source>
</evidence>
<keyword evidence="1" id="KW-0479">Metal-binding</keyword>
<feature type="domain" description="CCHC-type" evidence="3">
    <location>
        <begin position="323"/>
        <end position="336"/>
    </location>
</feature>
<feature type="region of interest" description="Disordered" evidence="2">
    <location>
        <begin position="376"/>
        <end position="402"/>
    </location>
</feature>
<dbReference type="GO" id="GO:0003676">
    <property type="term" value="F:nucleic acid binding"/>
    <property type="evidence" value="ECO:0007669"/>
    <property type="project" value="InterPro"/>
</dbReference>
<accession>A0A284S5J6</accession>
<reference evidence="5" key="1">
    <citation type="journal article" date="2017" name="Nat. Ecol. Evol.">
        <title>Genome expansion and lineage-specific genetic innovations in the forest pathogenic fungi Armillaria.</title>
        <authorList>
            <person name="Sipos G."/>
            <person name="Prasanna A.N."/>
            <person name="Walter M.C."/>
            <person name="O'Connor E."/>
            <person name="Balint B."/>
            <person name="Krizsan K."/>
            <person name="Kiss B."/>
            <person name="Hess J."/>
            <person name="Varga T."/>
            <person name="Slot J."/>
            <person name="Riley R."/>
            <person name="Boka B."/>
            <person name="Rigling D."/>
            <person name="Barry K."/>
            <person name="Lee J."/>
            <person name="Mihaltcheva S."/>
            <person name="LaButti K."/>
            <person name="Lipzen A."/>
            <person name="Waldron R."/>
            <person name="Moloney N.M."/>
            <person name="Sperisen C."/>
            <person name="Kredics L."/>
            <person name="Vagvoelgyi C."/>
            <person name="Patrignani A."/>
            <person name="Fitzpatrick D."/>
            <person name="Nagy I."/>
            <person name="Doyle S."/>
            <person name="Anderson J.B."/>
            <person name="Grigoriev I.V."/>
            <person name="Gueldener U."/>
            <person name="Muensterkoetter M."/>
            <person name="Nagy L.G."/>
        </authorList>
    </citation>
    <scope>NUCLEOTIDE SEQUENCE [LARGE SCALE GENOMIC DNA]</scope>
    <source>
        <strain evidence="5">C18/9</strain>
    </source>
</reference>
<dbReference type="Proteomes" id="UP000219338">
    <property type="component" value="Unassembled WGS sequence"/>
</dbReference>
<dbReference type="EMBL" id="FUEG01000034">
    <property type="protein sequence ID" value="SJL16284.1"/>
    <property type="molecule type" value="Genomic_DNA"/>
</dbReference>
<evidence type="ECO:0000259" key="3">
    <source>
        <dbReference type="PROSITE" id="PS50158"/>
    </source>
</evidence>
<feature type="region of interest" description="Disordered" evidence="2">
    <location>
        <begin position="616"/>
        <end position="647"/>
    </location>
</feature>
<dbReference type="PROSITE" id="PS50158">
    <property type="entry name" value="ZF_CCHC"/>
    <property type="match status" value="1"/>
</dbReference>
<proteinExistence type="predicted"/>
<gene>
    <name evidence="4" type="ORF">ARMOST_19804</name>
</gene>
<protein>
    <recommendedName>
        <fullName evidence="3">CCHC-type domain-containing protein</fullName>
    </recommendedName>
</protein>
<feature type="compositionally biased region" description="Polar residues" evidence="2">
    <location>
        <begin position="258"/>
        <end position="269"/>
    </location>
</feature>
<evidence type="ECO:0000256" key="1">
    <source>
        <dbReference type="PROSITE-ProRule" id="PRU00047"/>
    </source>
</evidence>
<feature type="compositionally biased region" description="Polar residues" evidence="2">
    <location>
        <begin position="512"/>
        <end position="529"/>
    </location>
</feature>
<dbReference type="AlphaFoldDB" id="A0A284S5J6"/>
<dbReference type="InterPro" id="IPR001878">
    <property type="entry name" value="Znf_CCHC"/>
</dbReference>
<keyword evidence="1" id="KW-0863">Zinc-finger</keyword>
<feature type="compositionally biased region" description="Basic and acidic residues" evidence="2">
    <location>
        <begin position="16"/>
        <end position="27"/>
    </location>
</feature>
<feature type="region of interest" description="Disordered" evidence="2">
    <location>
        <begin position="510"/>
        <end position="584"/>
    </location>
</feature>
<keyword evidence="5" id="KW-1185">Reference proteome</keyword>
<keyword evidence="1" id="KW-0862">Zinc</keyword>
<feature type="region of interest" description="Disordered" evidence="2">
    <location>
        <begin position="253"/>
        <end position="293"/>
    </location>
</feature>